<feature type="domain" description="AprE-like beta-barrel" evidence="12">
    <location>
        <begin position="330"/>
        <end position="420"/>
    </location>
</feature>
<dbReference type="Gene3D" id="2.40.50.100">
    <property type="match status" value="1"/>
</dbReference>
<evidence type="ECO:0000256" key="8">
    <source>
        <dbReference type="ARBA" id="ARBA00023136"/>
    </source>
</evidence>
<feature type="domain" description="AprE-like long alpha-helical hairpin" evidence="11">
    <location>
        <begin position="103"/>
        <end position="288"/>
    </location>
</feature>
<evidence type="ECO:0000256" key="3">
    <source>
        <dbReference type="ARBA" id="ARBA00022448"/>
    </source>
</evidence>
<sequence>MNFHRPKGEARNRPYHLALDKPPRAWSYIILLVVGVLLAFLLWANWAEVDQISRAEGKVIPSGKIQVVQSAEAGVVTDILVRSGEQVTAGQLLIRLDDTTTASSAGEVEARVLALQAQVERLRVESFGLTVADYVCADEVAAQAPDVCAAEVDLLKSRLASLASSKDVLAQRVEQRQRELNEVAANKLRLEGNLGVAQQRLDLIAPMAARGLAAQTDLLALQGEVADLSGQIAGSDESSARLTAALREAQLQMDQAEQQFRQEALSELTLRRAELASATQQLRGATDRVTRTELRSPVDGVVNSIDLTTIGAVVNAGSRVLDIVPKSDFLLVEARLKPSDVAFVIPGQLARIKFTAYDFSVYGGLEGVVDNVSANSIVDEQTRETYYLVTVRAEKTTLDYRGQELAILPGMVTTVDIITGKHSILQYLLKPINKVQQEALIER</sequence>
<feature type="coiled-coil region" evidence="10">
    <location>
        <begin position="239"/>
        <end position="266"/>
    </location>
</feature>
<dbReference type="SUPFAM" id="SSF111369">
    <property type="entry name" value="HlyD-like secretion proteins"/>
    <property type="match status" value="1"/>
</dbReference>
<organism evidence="13 14">
    <name type="scientific">Candidatus Devosia phytovorans</name>
    <dbReference type="NCBI Taxonomy" id="3121372"/>
    <lineage>
        <taxon>Bacteria</taxon>
        <taxon>Pseudomonadati</taxon>
        <taxon>Pseudomonadota</taxon>
        <taxon>Alphaproteobacteria</taxon>
        <taxon>Hyphomicrobiales</taxon>
        <taxon>Devosiaceae</taxon>
        <taxon>Devosia</taxon>
    </lineage>
</organism>
<evidence type="ECO:0000259" key="12">
    <source>
        <dbReference type="Pfam" id="PF26002"/>
    </source>
</evidence>
<dbReference type="GO" id="GO:0005886">
    <property type="term" value="C:plasma membrane"/>
    <property type="evidence" value="ECO:0007669"/>
    <property type="project" value="UniProtKB-SubCell"/>
</dbReference>
<evidence type="ECO:0000256" key="2">
    <source>
        <dbReference type="ARBA" id="ARBA00009477"/>
    </source>
</evidence>
<dbReference type="PANTHER" id="PTHR30386">
    <property type="entry name" value="MEMBRANE FUSION SUBUNIT OF EMRAB-TOLC MULTIDRUG EFFLUX PUMP"/>
    <property type="match status" value="1"/>
</dbReference>
<evidence type="ECO:0000313" key="14">
    <source>
        <dbReference type="Proteomes" id="UP001217476"/>
    </source>
</evidence>
<dbReference type="GO" id="GO:0015031">
    <property type="term" value="P:protein transport"/>
    <property type="evidence" value="ECO:0007669"/>
    <property type="project" value="InterPro"/>
</dbReference>
<evidence type="ECO:0000259" key="11">
    <source>
        <dbReference type="Pfam" id="PF25994"/>
    </source>
</evidence>
<evidence type="ECO:0000256" key="7">
    <source>
        <dbReference type="ARBA" id="ARBA00022989"/>
    </source>
</evidence>
<keyword evidence="5 9" id="KW-0997">Cell inner membrane</keyword>
<dbReference type="InterPro" id="IPR050739">
    <property type="entry name" value="MFP"/>
</dbReference>
<evidence type="ECO:0000256" key="5">
    <source>
        <dbReference type="ARBA" id="ARBA00022519"/>
    </source>
</evidence>
<comment type="similarity">
    <text evidence="2 9">Belongs to the membrane fusion protein (MFP) (TC 8.A.1) family.</text>
</comment>
<evidence type="ECO:0000256" key="9">
    <source>
        <dbReference type="RuleBase" id="RU365093"/>
    </source>
</evidence>
<dbReference type="InterPro" id="IPR058781">
    <property type="entry name" value="HH_AprE-like"/>
</dbReference>
<keyword evidence="8 9" id="KW-0472">Membrane</keyword>
<feature type="coiled-coil region" evidence="10">
    <location>
        <begin position="166"/>
        <end position="193"/>
    </location>
</feature>
<dbReference type="PRINTS" id="PR01490">
    <property type="entry name" value="RTXTOXIND"/>
</dbReference>
<dbReference type="AlphaFoldDB" id="A0AAJ6AZ51"/>
<protein>
    <recommendedName>
        <fullName evidence="9">Membrane fusion protein (MFP) family protein</fullName>
    </recommendedName>
</protein>
<dbReference type="Pfam" id="PF25994">
    <property type="entry name" value="HH_AprE"/>
    <property type="match status" value="1"/>
</dbReference>
<dbReference type="Pfam" id="PF26002">
    <property type="entry name" value="Beta-barrel_AprE"/>
    <property type="match status" value="1"/>
</dbReference>
<keyword evidence="3 9" id="KW-0813">Transport</keyword>
<evidence type="ECO:0000313" key="13">
    <source>
        <dbReference type="EMBL" id="WEK03742.1"/>
    </source>
</evidence>
<evidence type="ECO:0000256" key="10">
    <source>
        <dbReference type="SAM" id="Coils"/>
    </source>
</evidence>
<dbReference type="Proteomes" id="UP001217476">
    <property type="component" value="Chromosome"/>
</dbReference>
<keyword evidence="7 9" id="KW-1133">Transmembrane helix</keyword>
<dbReference type="InterPro" id="IPR058982">
    <property type="entry name" value="Beta-barrel_AprE"/>
</dbReference>
<gene>
    <name evidence="13" type="ORF">P0Y65_16315</name>
</gene>
<dbReference type="NCBIfam" id="TIGR01843">
    <property type="entry name" value="type_I_hlyD"/>
    <property type="match status" value="1"/>
</dbReference>
<evidence type="ECO:0000256" key="1">
    <source>
        <dbReference type="ARBA" id="ARBA00004377"/>
    </source>
</evidence>
<feature type="transmembrane region" description="Helical" evidence="9">
    <location>
        <begin position="25"/>
        <end position="44"/>
    </location>
</feature>
<keyword evidence="10" id="KW-0175">Coiled coil</keyword>
<keyword evidence="6 9" id="KW-0812">Transmembrane</keyword>
<dbReference type="PANTHER" id="PTHR30386:SF26">
    <property type="entry name" value="TRANSPORT PROTEIN COMB"/>
    <property type="match status" value="1"/>
</dbReference>
<name>A0AAJ6AZ51_9HYPH</name>
<dbReference type="InterPro" id="IPR010129">
    <property type="entry name" value="T1SS_HlyD"/>
</dbReference>
<accession>A0AAJ6AZ51</accession>
<comment type="subcellular location">
    <subcellularLocation>
        <location evidence="1 9">Cell inner membrane</location>
        <topology evidence="1 9">Single-pass membrane protein</topology>
    </subcellularLocation>
</comment>
<dbReference type="EMBL" id="CP119312">
    <property type="protein sequence ID" value="WEK03742.1"/>
    <property type="molecule type" value="Genomic_DNA"/>
</dbReference>
<dbReference type="Gene3D" id="2.40.30.170">
    <property type="match status" value="1"/>
</dbReference>
<evidence type="ECO:0000256" key="4">
    <source>
        <dbReference type="ARBA" id="ARBA00022475"/>
    </source>
</evidence>
<reference evidence="13" key="1">
    <citation type="submission" date="2023-03" db="EMBL/GenBank/DDBJ databases">
        <title>Andean soil-derived lignocellulolytic bacterial consortium as a source of novel taxa and putative plastic-active enzymes.</title>
        <authorList>
            <person name="Diaz-Garcia L."/>
            <person name="Chuvochina M."/>
            <person name="Feuerriegel G."/>
            <person name="Bunk B."/>
            <person name="Sproer C."/>
            <person name="Streit W.R."/>
            <person name="Rodriguez L.M."/>
            <person name="Overmann J."/>
            <person name="Jimenez D.J."/>
        </authorList>
    </citation>
    <scope>NUCLEOTIDE SEQUENCE</scope>
    <source>
        <strain evidence="13">MAG 4196</strain>
    </source>
</reference>
<evidence type="ECO:0000256" key="6">
    <source>
        <dbReference type="ARBA" id="ARBA00022692"/>
    </source>
</evidence>
<proteinExistence type="inferred from homology"/>
<keyword evidence="4 9" id="KW-1003">Cell membrane</keyword>